<organism evidence="1 2">
    <name type="scientific">Gallibacterium salpingitidis</name>
    <dbReference type="NCBI Taxonomy" id="505341"/>
    <lineage>
        <taxon>Bacteria</taxon>
        <taxon>Pseudomonadati</taxon>
        <taxon>Pseudomonadota</taxon>
        <taxon>Gammaproteobacteria</taxon>
        <taxon>Pasteurellales</taxon>
        <taxon>Pasteurellaceae</taxon>
        <taxon>Gallibacterium</taxon>
    </lineage>
</organism>
<proteinExistence type="predicted"/>
<protein>
    <submittedName>
        <fullName evidence="1">Uncharacterized protein</fullName>
    </submittedName>
</protein>
<dbReference type="AlphaFoldDB" id="A0AB36E2F6"/>
<reference evidence="1 2" key="1">
    <citation type="submission" date="2014-11" db="EMBL/GenBank/DDBJ databases">
        <title>Pan-genome of Gallibacterium spp.</title>
        <authorList>
            <person name="Kudirkiene E."/>
            <person name="Bojesen A.M."/>
        </authorList>
    </citation>
    <scope>NUCLEOTIDE SEQUENCE [LARGE SCALE GENOMIC DNA]</scope>
    <source>
        <strain evidence="1 2">18469/18</strain>
    </source>
</reference>
<dbReference type="RefSeq" id="WP_066421766.1">
    <property type="nucleotide sequence ID" value="NZ_JTJU01000028.1"/>
</dbReference>
<accession>A0AB36E2F6</accession>
<gene>
    <name evidence="1" type="ORF">QV09_05615</name>
</gene>
<comment type="caution">
    <text evidence="1">The sequence shown here is derived from an EMBL/GenBank/DDBJ whole genome shotgun (WGS) entry which is preliminary data.</text>
</comment>
<evidence type="ECO:0000313" key="2">
    <source>
        <dbReference type="Proteomes" id="UP000092527"/>
    </source>
</evidence>
<dbReference type="Proteomes" id="UP000092527">
    <property type="component" value="Unassembled WGS sequence"/>
</dbReference>
<dbReference type="EMBL" id="JTJU01000028">
    <property type="protein sequence ID" value="OBX10423.1"/>
    <property type="molecule type" value="Genomic_DNA"/>
</dbReference>
<evidence type="ECO:0000313" key="1">
    <source>
        <dbReference type="EMBL" id="OBX10423.1"/>
    </source>
</evidence>
<sequence length="67" mass="7292">MPIPWSFTYPIVLSSNLLYADVIRYGGAGAFSEIIQYRGLSYFTWIDKDCSNKTGGGDIVGVIVVGV</sequence>
<name>A0AB36E2F6_9PAST</name>